<dbReference type="Pfam" id="PF14214">
    <property type="entry name" value="Helitron_like_N"/>
    <property type="match status" value="1"/>
</dbReference>
<reference evidence="2" key="1">
    <citation type="submission" date="2020-09" db="EMBL/GenBank/DDBJ databases">
        <title>Genome-Enabled Discovery of Anthraquinone Biosynthesis in Senna tora.</title>
        <authorList>
            <person name="Kang S.-H."/>
            <person name="Pandey R.P."/>
            <person name="Lee C.-M."/>
            <person name="Sim J.-S."/>
            <person name="Jeong J.-T."/>
            <person name="Choi B.-S."/>
            <person name="Jung M."/>
            <person name="Ginzburg D."/>
            <person name="Zhao K."/>
            <person name="Won S.Y."/>
            <person name="Oh T.-J."/>
            <person name="Yu Y."/>
            <person name="Kim N.-H."/>
            <person name="Lee O.R."/>
            <person name="Lee T.-H."/>
            <person name="Bashyal P."/>
            <person name="Kim T.-S."/>
            <person name="Lee W.-H."/>
            <person name="Kawkins C."/>
            <person name="Kim C.-K."/>
            <person name="Kim J.S."/>
            <person name="Ahn B.O."/>
            <person name="Rhee S.Y."/>
            <person name="Sohng J.K."/>
        </authorList>
    </citation>
    <scope>NUCLEOTIDE SEQUENCE</scope>
    <source>
        <tissue evidence="2">Leaf</tissue>
    </source>
</reference>
<protein>
    <submittedName>
        <fullName evidence="2">ATP-dependent DNA helicase PIF1</fullName>
    </submittedName>
</protein>
<dbReference type="PANTHER" id="PTHR10492:SF101">
    <property type="entry name" value="ATP-DEPENDENT DNA HELICASE"/>
    <property type="match status" value="1"/>
</dbReference>
<keyword evidence="2" id="KW-0547">Nucleotide-binding</keyword>
<dbReference type="PANTHER" id="PTHR10492">
    <property type="match status" value="1"/>
</dbReference>
<organism evidence="2 3">
    <name type="scientific">Senna tora</name>
    <dbReference type="NCBI Taxonomy" id="362788"/>
    <lineage>
        <taxon>Eukaryota</taxon>
        <taxon>Viridiplantae</taxon>
        <taxon>Streptophyta</taxon>
        <taxon>Embryophyta</taxon>
        <taxon>Tracheophyta</taxon>
        <taxon>Spermatophyta</taxon>
        <taxon>Magnoliopsida</taxon>
        <taxon>eudicotyledons</taxon>
        <taxon>Gunneridae</taxon>
        <taxon>Pentapetalae</taxon>
        <taxon>rosids</taxon>
        <taxon>fabids</taxon>
        <taxon>Fabales</taxon>
        <taxon>Fabaceae</taxon>
        <taxon>Caesalpinioideae</taxon>
        <taxon>Cassia clade</taxon>
        <taxon>Senna</taxon>
    </lineage>
</organism>
<dbReference type="AlphaFoldDB" id="A0A835C9M3"/>
<name>A0A835C9M3_9FABA</name>
<evidence type="ECO:0000259" key="1">
    <source>
        <dbReference type="Pfam" id="PF14214"/>
    </source>
</evidence>
<evidence type="ECO:0000313" key="2">
    <source>
        <dbReference type="EMBL" id="KAF7835751.1"/>
    </source>
</evidence>
<keyword evidence="2" id="KW-0067">ATP-binding</keyword>
<keyword evidence="2" id="KW-0378">Hydrolase</keyword>
<dbReference type="EMBL" id="JAAIUW010000004">
    <property type="protein sequence ID" value="KAF7835751.1"/>
    <property type="molecule type" value="Genomic_DNA"/>
</dbReference>
<evidence type="ECO:0000313" key="3">
    <source>
        <dbReference type="Proteomes" id="UP000634136"/>
    </source>
</evidence>
<dbReference type="GO" id="GO:0004386">
    <property type="term" value="F:helicase activity"/>
    <property type="evidence" value="ECO:0007669"/>
    <property type="project" value="UniProtKB-KW"/>
</dbReference>
<feature type="domain" description="Helitron helicase-like" evidence="1">
    <location>
        <begin position="241"/>
        <end position="329"/>
    </location>
</feature>
<dbReference type="Proteomes" id="UP000634136">
    <property type="component" value="Unassembled WGS sequence"/>
</dbReference>
<gene>
    <name evidence="2" type="ORF">G2W53_010610</name>
</gene>
<keyword evidence="3" id="KW-1185">Reference proteome</keyword>
<comment type="caution">
    <text evidence="2">The sequence shown here is derived from an EMBL/GenBank/DDBJ whole genome shotgun (WGS) entry which is preliminary data.</text>
</comment>
<keyword evidence="2" id="KW-0347">Helicase</keyword>
<dbReference type="InterPro" id="IPR025476">
    <property type="entry name" value="Helitron_helicase-like"/>
</dbReference>
<sequence length="732" mass="83265">MKSVISSEGYLSRTLKTPLSVAQDKENNLPPLLDDITSVSDATSIDTLTTPPSTAKDNRKRRIEIISDKRFGQHSKKNNGITMSRLGLSDDNCVIKSRTTRTLQAQNNIRRTNTIVVNSHKVYREIGLPTYECELCGALMYTILSDCHYDATLIMQITQMLDGCNPLVMQYRRIKEHVKSRNVNNLRMKLVRKRTSDARTYNLPTASEVAALIVGDFDIEKGKRDMIVEHKSGQLSAGSICMVPSKKLRLENYETLTSALFNGQVSSASIGKRIILPSLFTGSQRYSRENFQDAMTICTATGFPDLFITFTCNPRWPELDKLFNGLKDKLTTASQIDSIIFAEISNANAHPELHEAVKSFMLHGPSGASRTSSPCMQNGKYSKHSPKKFSERTLFDDDGYAKYRRRYTGIRVMKNGVEFDNMFVVPYNPTLLLRYWAHINIKFCNQSRSIKYLFKYVSKGYDGVTTSLSSNNQDSEGNDFADEIKKYYDCHYISLCEAAWRIFGFDINFRESSIEQLPFHLSNEQSPTSFEDIRTINGVLHPTYKDAFYALGLLDDDKEYIDGITEANRWSSGVYLRKLFSTLLIHNTIARPVYVWDKTWMHLSDDILIKERHRLLFGKLPENLFSARMRYSKLLKLDKFSENSPKNRKTDTIIDGGSSPDNLLLPKSRSLMRDKQKSLAGVVPTMKSLMRDKQKSWLYRGKGGDLMGATVSNSLNVSSYLSILRKVKKKLA</sequence>
<accession>A0A835C9M3</accession>
<proteinExistence type="predicted"/>